<dbReference type="AlphaFoldDB" id="A0A6J2MSN9"/>
<dbReference type="KEGG" id="pdic:114507269"/>
<evidence type="ECO:0000256" key="2">
    <source>
        <dbReference type="ARBA" id="ARBA00022729"/>
    </source>
</evidence>
<evidence type="ECO:0000256" key="7">
    <source>
        <dbReference type="RuleBase" id="RU363034"/>
    </source>
</evidence>
<dbReference type="InterPro" id="IPR033116">
    <property type="entry name" value="TRYPSIN_SER"/>
</dbReference>
<sequence length="270" mass="28551">MELGESAALLAVSGVGLGEWVAPVSPEPRASIVGGKEVPPHSRGYMALIEGPRLCAGALVTENWVLTAAHCALKGRPRVVLGAHSAAHKEKSVQVFSVKKAVPYPCFDPASFEGDLQLLQLEGRATKSKAVKILELPKTGDDVQPGTGCRVAGWGRPRRNARERAKALREANVTVIDRRTCNDAAHYDFSPVVGRGMVCAGGRRGEDDACQGDSGSPLICEGVFRGVTSFGKCGDTRKPGVYTLLTKKHLNWIRKTIRGATGPPCSGAGS</sequence>
<dbReference type="GO" id="GO:0006508">
    <property type="term" value="P:proteolysis"/>
    <property type="evidence" value="ECO:0007669"/>
    <property type="project" value="UniProtKB-KW"/>
</dbReference>
<organism evidence="9 10">
    <name type="scientific">Phyllostomus discolor</name>
    <name type="common">pale spear-nosed bat</name>
    <dbReference type="NCBI Taxonomy" id="89673"/>
    <lineage>
        <taxon>Eukaryota</taxon>
        <taxon>Metazoa</taxon>
        <taxon>Chordata</taxon>
        <taxon>Craniata</taxon>
        <taxon>Vertebrata</taxon>
        <taxon>Euteleostomi</taxon>
        <taxon>Mammalia</taxon>
        <taxon>Eutheria</taxon>
        <taxon>Laurasiatheria</taxon>
        <taxon>Chiroptera</taxon>
        <taxon>Yangochiroptera</taxon>
        <taxon>Phyllostomidae</taxon>
        <taxon>Phyllostominae</taxon>
        <taxon>Phyllostomus</taxon>
    </lineage>
</organism>
<dbReference type="PROSITE" id="PS00135">
    <property type="entry name" value="TRYPSIN_SER"/>
    <property type="match status" value="1"/>
</dbReference>
<keyword evidence="5" id="KW-0865">Zymogen</keyword>
<keyword evidence="1 7" id="KW-0645">Protease</keyword>
<gene>
    <name evidence="10" type="primary">LOC114507269</name>
</gene>
<dbReference type="SUPFAM" id="SSF50494">
    <property type="entry name" value="Trypsin-like serine proteases"/>
    <property type="match status" value="1"/>
</dbReference>
<dbReference type="OrthoDB" id="6755574at2759"/>
<dbReference type="RefSeq" id="XP_028380988.1">
    <property type="nucleotide sequence ID" value="XM_028525187.1"/>
</dbReference>
<feature type="domain" description="Peptidase S1" evidence="8">
    <location>
        <begin position="32"/>
        <end position="258"/>
    </location>
</feature>
<accession>A0A6J2MSN9</accession>
<proteinExistence type="predicted"/>
<evidence type="ECO:0000313" key="10">
    <source>
        <dbReference type="RefSeq" id="XP_028380988.1"/>
    </source>
</evidence>
<keyword evidence="2" id="KW-0732">Signal</keyword>
<evidence type="ECO:0000256" key="3">
    <source>
        <dbReference type="ARBA" id="ARBA00022801"/>
    </source>
</evidence>
<dbReference type="CDD" id="cd00190">
    <property type="entry name" value="Tryp_SPc"/>
    <property type="match status" value="1"/>
</dbReference>
<keyword evidence="9" id="KW-1185">Reference proteome</keyword>
<keyword evidence="6" id="KW-1015">Disulfide bond</keyword>
<dbReference type="InterPro" id="IPR001314">
    <property type="entry name" value="Peptidase_S1A"/>
</dbReference>
<dbReference type="GeneID" id="114507269"/>
<evidence type="ECO:0000313" key="9">
    <source>
        <dbReference type="Proteomes" id="UP000504628"/>
    </source>
</evidence>
<dbReference type="PROSITE" id="PS50240">
    <property type="entry name" value="TRYPSIN_DOM"/>
    <property type="match status" value="1"/>
</dbReference>
<dbReference type="SMART" id="SM00020">
    <property type="entry name" value="Tryp_SPc"/>
    <property type="match status" value="1"/>
</dbReference>
<dbReference type="GO" id="GO:0043065">
    <property type="term" value="P:positive regulation of apoptotic process"/>
    <property type="evidence" value="ECO:0007669"/>
    <property type="project" value="TreeGrafter"/>
</dbReference>
<dbReference type="Proteomes" id="UP000504628">
    <property type="component" value="Chromosome 3"/>
</dbReference>
<dbReference type="GO" id="GO:0004252">
    <property type="term" value="F:serine-type endopeptidase activity"/>
    <property type="evidence" value="ECO:0007669"/>
    <property type="project" value="InterPro"/>
</dbReference>
<dbReference type="Gene3D" id="2.40.10.10">
    <property type="entry name" value="Trypsin-like serine proteases"/>
    <property type="match status" value="2"/>
</dbReference>
<dbReference type="InParanoid" id="A0A6J2MSN9"/>
<dbReference type="InterPro" id="IPR018114">
    <property type="entry name" value="TRYPSIN_HIS"/>
</dbReference>
<dbReference type="InterPro" id="IPR009003">
    <property type="entry name" value="Peptidase_S1_PA"/>
</dbReference>
<dbReference type="PRINTS" id="PR00722">
    <property type="entry name" value="CHYMOTRYPSIN"/>
</dbReference>
<evidence type="ECO:0000259" key="8">
    <source>
        <dbReference type="PROSITE" id="PS50240"/>
    </source>
</evidence>
<reference evidence="10" key="1">
    <citation type="submission" date="2025-08" db="UniProtKB">
        <authorList>
            <consortium name="RefSeq"/>
        </authorList>
    </citation>
    <scope>IDENTIFICATION</scope>
    <source>
        <tissue evidence="10">Muscle</tissue>
    </source>
</reference>
<dbReference type="PANTHER" id="PTHR24271:SF72">
    <property type="entry name" value="GRANZYME A"/>
    <property type="match status" value="1"/>
</dbReference>
<dbReference type="InterPro" id="IPR043504">
    <property type="entry name" value="Peptidase_S1_PA_chymotrypsin"/>
</dbReference>
<dbReference type="PANTHER" id="PTHR24271">
    <property type="entry name" value="KALLIKREIN-RELATED"/>
    <property type="match status" value="1"/>
</dbReference>
<evidence type="ECO:0000256" key="4">
    <source>
        <dbReference type="ARBA" id="ARBA00022825"/>
    </source>
</evidence>
<evidence type="ECO:0000256" key="6">
    <source>
        <dbReference type="ARBA" id="ARBA00023157"/>
    </source>
</evidence>
<dbReference type="FunFam" id="2.40.10.10:FF:000014">
    <property type="entry name" value="Complement factor D"/>
    <property type="match status" value="1"/>
</dbReference>
<keyword evidence="3 7" id="KW-0378">Hydrolase</keyword>
<name>A0A6J2MSN9_9CHIR</name>
<protein>
    <submittedName>
        <fullName evidence="10">Granzyme A-like</fullName>
    </submittedName>
</protein>
<dbReference type="Pfam" id="PF00089">
    <property type="entry name" value="Trypsin"/>
    <property type="match status" value="1"/>
</dbReference>
<dbReference type="FunCoup" id="A0A6J2MSN9">
    <property type="interactions" value="17"/>
</dbReference>
<dbReference type="InterPro" id="IPR001254">
    <property type="entry name" value="Trypsin_dom"/>
</dbReference>
<evidence type="ECO:0000256" key="5">
    <source>
        <dbReference type="ARBA" id="ARBA00023145"/>
    </source>
</evidence>
<evidence type="ECO:0000256" key="1">
    <source>
        <dbReference type="ARBA" id="ARBA00022670"/>
    </source>
</evidence>
<keyword evidence="4 7" id="KW-0720">Serine protease</keyword>
<dbReference type="PROSITE" id="PS00134">
    <property type="entry name" value="TRYPSIN_HIS"/>
    <property type="match status" value="1"/>
</dbReference>